<evidence type="ECO:0000256" key="1">
    <source>
        <dbReference type="SAM" id="Phobius"/>
    </source>
</evidence>
<gene>
    <name evidence="2" type="ORF">DGI_0959</name>
</gene>
<keyword evidence="3" id="KW-1185">Reference proteome</keyword>
<evidence type="ECO:0000313" key="3">
    <source>
        <dbReference type="Proteomes" id="UP000016587"/>
    </source>
</evidence>
<dbReference type="EMBL" id="CP006585">
    <property type="protein sequence ID" value="AGW12843.1"/>
    <property type="molecule type" value="Genomic_DNA"/>
</dbReference>
<accession>T2G972</accession>
<keyword evidence="1" id="KW-0472">Membrane</keyword>
<reference evidence="2 3" key="1">
    <citation type="journal article" date="2013" name="J. Bacteriol.">
        <title>Roles of HynAB and Ech, the only two hydrogenases found in the model sulfate reducer Desulfovibrio gigas.</title>
        <authorList>
            <person name="Morais-Silva F.O."/>
            <person name="Santos C.I."/>
            <person name="Rodrigues R."/>
            <person name="Pereira I.A."/>
            <person name="Rodrigues-Pousada C."/>
        </authorList>
    </citation>
    <scope>NUCLEOTIDE SEQUENCE [LARGE SCALE GENOMIC DNA]</scope>
    <source>
        <strain evidence="3">ATCC 19364 / DSM 1382 / NCIMB 9332 / VKM B-1759</strain>
    </source>
</reference>
<proteinExistence type="predicted"/>
<dbReference type="Proteomes" id="UP000016587">
    <property type="component" value="Chromosome"/>
</dbReference>
<reference evidence="3" key="2">
    <citation type="submission" date="2013-07" db="EMBL/GenBank/DDBJ databases">
        <authorList>
            <person name="Morais-Silva F.O."/>
            <person name="Rezende A.M."/>
            <person name="Pimentel C."/>
            <person name="Resende D.M."/>
            <person name="Santos C.I."/>
            <person name="Clemente C."/>
            <person name="de Oliveira L.M."/>
            <person name="da Silva S.M."/>
            <person name="Costa D.A."/>
            <person name="Varela-Raposo A."/>
            <person name="Horacio E.C.A."/>
            <person name="Matos M."/>
            <person name="Flores O."/>
            <person name="Ruiz J.C."/>
            <person name="Rodrigues-Pousada C."/>
        </authorList>
    </citation>
    <scope>NUCLEOTIDE SEQUENCE [LARGE SCALE GENOMIC DNA]</scope>
    <source>
        <strain evidence="3">ATCC 19364 / DSM 1382 / NCIMB 9332 / VKM B-1759</strain>
    </source>
</reference>
<dbReference type="PATRIC" id="fig|1121448.10.peg.959"/>
<protein>
    <submittedName>
        <fullName evidence="2">Uncharacterized protein</fullName>
    </submittedName>
</protein>
<dbReference type="HOGENOM" id="CLU_3024684_0_0_7"/>
<dbReference type="KEGG" id="dgg:DGI_0959"/>
<keyword evidence="1" id="KW-0812">Transmembrane</keyword>
<evidence type="ECO:0000313" key="2">
    <source>
        <dbReference type="EMBL" id="AGW12843.1"/>
    </source>
</evidence>
<feature type="transmembrane region" description="Helical" evidence="1">
    <location>
        <begin position="29"/>
        <end position="49"/>
    </location>
</feature>
<dbReference type="RefSeq" id="WP_021759556.1">
    <property type="nucleotide sequence ID" value="NC_022444.1"/>
</dbReference>
<name>T2G972_MEGG1</name>
<sequence length="55" mass="5989">MLLFQVVFGFFAFLGVFVAGGLLCKTLGVWVFLVLPLLFGLVAVGVFGARRRAVR</sequence>
<keyword evidence="1" id="KW-1133">Transmembrane helix</keyword>
<organism evidence="2 3">
    <name type="scientific">Megalodesulfovibrio gigas (strain ATCC 19364 / DSM 1382 / NCIMB 9332 / VKM B-1759)</name>
    <name type="common">Desulfovibrio gigas</name>
    <dbReference type="NCBI Taxonomy" id="1121448"/>
    <lineage>
        <taxon>Bacteria</taxon>
        <taxon>Pseudomonadati</taxon>
        <taxon>Thermodesulfobacteriota</taxon>
        <taxon>Desulfovibrionia</taxon>
        <taxon>Desulfovibrionales</taxon>
        <taxon>Desulfovibrionaceae</taxon>
        <taxon>Megalodesulfovibrio</taxon>
    </lineage>
</organism>
<dbReference type="AlphaFoldDB" id="T2G972"/>